<dbReference type="NCBIfam" id="TIGR03352">
    <property type="entry name" value="VI_chp_3"/>
    <property type="match status" value="1"/>
</dbReference>
<dbReference type="Pfam" id="PF12790">
    <property type="entry name" value="T6SS-SciN"/>
    <property type="match status" value="1"/>
</dbReference>
<proteinExistence type="predicted"/>
<dbReference type="Proteomes" id="UP001223214">
    <property type="component" value="Unassembled WGS sequence"/>
</dbReference>
<reference evidence="2 3" key="1">
    <citation type="submission" date="2023-06" db="EMBL/GenBank/DDBJ databases">
        <title>Identification and characterization of antibiotic-resistant Gram-negative bacteria.</title>
        <authorList>
            <person name="Cho G.-S."/>
            <person name="Lee J."/>
            <person name="Tai E."/>
            <person name="Jeong S."/>
            <person name="Kim I."/>
            <person name="Kim B.-E."/>
            <person name="Jeong M.-I."/>
            <person name="Oh K.-K."/>
            <person name="Franz C.M.A.P."/>
        </authorList>
    </citation>
    <scope>NUCLEOTIDE SEQUENCE [LARGE SCALE GENOMIC DNA]</scope>
    <source>
        <strain evidence="2 3">V106_12</strain>
    </source>
</reference>
<dbReference type="InterPro" id="IPR038706">
    <property type="entry name" value="Type_VI_SciN-like_sf"/>
</dbReference>
<evidence type="ECO:0000313" key="2">
    <source>
        <dbReference type="EMBL" id="MDK9364658.1"/>
    </source>
</evidence>
<dbReference type="PANTHER" id="PTHR37625:SF4">
    <property type="entry name" value="OUTER MEMBRANE LIPOPROTEIN"/>
    <property type="match status" value="1"/>
</dbReference>
<dbReference type="AlphaFoldDB" id="A0AAP4D6B6"/>
<organism evidence="2 3">
    <name type="scientific">Lelliottia wanjuensis</name>
    <dbReference type="NCBI Taxonomy" id="3050585"/>
    <lineage>
        <taxon>Bacteria</taxon>
        <taxon>Pseudomonadati</taxon>
        <taxon>Pseudomonadota</taxon>
        <taxon>Gammaproteobacteria</taxon>
        <taxon>Enterobacterales</taxon>
        <taxon>Enterobacteriaceae</taxon>
        <taxon>Lelliottia</taxon>
    </lineage>
</organism>
<comment type="caution">
    <text evidence="2">The sequence shown here is derived from an EMBL/GenBank/DDBJ whole genome shotgun (WGS) entry which is preliminary data.</text>
</comment>
<keyword evidence="3" id="KW-1185">Reference proteome</keyword>
<dbReference type="PANTHER" id="PTHR37625">
    <property type="entry name" value="OUTER MEMBRANE LIPOPROTEIN-RELATED"/>
    <property type="match status" value="1"/>
</dbReference>
<dbReference type="InterPro" id="IPR017734">
    <property type="entry name" value="T6SS_SciN"/>
</dbReference>
<keyword evidence="1" id="KW-0732">Signal</keyword>
<protein>
    <submittedName>
        <fullName evidence="2">Type VI secretion system lipoprotein TssJ</fullName>
    </submittedName>
</protein>
<dbReference type="EMBL" id="JASSOM010000061">
    <property type="protein sequence ID" value="MDK9364658.1"/>
    <property type="molecule type" value="Genomic_DNA"/>
</dbReference>
<accession>A0AAP4D6B6</accession>
<feature type="chain" id="PRO_5043026762" evidence="1">
    <location>
        <begin position="21"/>
        <end position="180"/>
    </location>
</feature>
<keyword evidence="2" id="KW-0449">Lipoprotein</keyword>
<sequence>MLTITIIRLCKSLLPVLVFCLVGCGLTQSVSDSVSSTTKSLFFKQIKTLHLDITARAVLNTDSQEADPSPEAVMVRVYQLKDRSNFDKASYEQLVHEGETLLAADLLASNSLVVTPGSAKPLDVPMNKDANYVAVVGLFRAPDIEQNSWRLVLKRDELDADKPCTIELSTHTLKLLSEEK</sequence>
<name>A0AAP4D6B6_9ENTR</name>
<gene>
    <name evidence="2" type="primary">tssJ</name>
    <name evidence="2" type="ORF">QQF32_15775</name>
</gene>
<evidence type="ECO:0000256" key="1">
    <source>
        <dbReference type="SAM" id="SignalP"/>
    </source>
</evidence>
<dbReference type="RefSeq" id="WP_285145347.1">
    <property type="nucleotide sequence ID" value="NZ_JASSOL010000037.1"/>
</dbReference>
<feature type="signal peptide" evidence="1">
    <location>
        <begin position="1"/>
        <end position="20"/>
    </location>
</feature>
<evidence type="ECO:0000313" key="3">
    <source>
        <dbReference type="Proteomes" id="UP001223214"/>
    </source>
</evidence>
<dbReference type="Gene3D" id="2.60.40.4150">
    <property type="entry name" value="Type VI secretion system, lipoprotein SciN"/>
    <property type="match status" value="1"/>
</dbReference>